<name>A0A2S7T214_9BACT</name>
<dbReference type="Gene3D" id="3.10.310.50">
    <property type="match status" value="1"/>
</dbReference>
<organism evidence="3 4">
    <name type="scientific">Flavipsychrobacter stenotrophus</name>
    <dbReference type="NCBI Taxonomy" id="2077091"/>
    <lineage>
        <taxon>Bacteria</taxon>
        <taxon>Pseudomonadati</taxon>
        <taxon>Bacteroidota</taxon>
        <taxon>Chitinophagia</taxon>
        <taxon>Chitinophagales</taxon>
        <taxon>Chitinophagaceae</taxon>
        <taxon>Flavipsychrobacter</taxon>
    </lineage>
</organism>
<dbReference type="PANTHER" id="PTHR30373:SF2">
    <property type="entry name" value="UPF0603 PROTEIN YGCG"/>
    <property type="match status" value="1"/>
</dbReference>
<evidence type="ECO:0000313" key="4">
    <source>
        <dbReference type="Proteomes" id="UP000239872"/>
    </source>
</evidence>
<keyword evidence="1" id="KW-1133">Transmembrane helix</keyword>
<reference evidence="3 4" key="1">
    <citation type="submission" date="2018-01" db="EMBL/GenBank/DDBJ databases">
        <title>A novel member of the phylum Bacteroidetes isolated from glacier ice.</title>
        <authorList>
            <person name="Liu Q."/>
            <person name="Xin Y.-H."/>
        </authorList>
    </citation>
    <scope>NUCLEOTIDE SEQUENCE [LARGE SCALE GENOMIC DNA]</scope>
    <source>
        <strain evidence="3 4">RB1R16</strain>
    </source>
</reference>
<keyword evidence="1" id="KW-0812">Transmembrane</keyword>
<keyword evidence="1" id="KW-0472">Membrane</keyword>
<gene>
    <name evidence="3" type="ORF">CJD36_003570</name>
</gene>
<proteinExistence type="predicted"/>
<keyword evidence="4" id="KW-1185">Reference proteome</keyword>
<dbReference type="AlphaFoldDB" id="A0A2S7T214"/>
<sequence length="274" mass="28317">MKNMINKSVVRLLVLIVAFLVAGFNVMAEDKVYPDKPNPERLVNDFAHVLNEGQINDLESKLVDFANTTSTQITIVTISNLGGHDISEYSVHLFNEWGLGQAGKNNGVLILLTLDDGYGKKREWTTVGKGLQGVLTDAKTGQIFRNEMVPAFKVNDYYTGLAKGADAIIAVTKGEYSADGSEPHKRKKSGRGFIIVIIIFGVMILATRNRRGGGGGGGRGGGGGFGDLATGLLLGSMLNGGRGGGGGFGGGDSGGGFGGFGGGSTDGGGAGGSW</sequence>
<dbReference type="Proteomes" id="UP000239872">
    <property type="component" value="Unassembled WGS sequence"/>
</dbReference>
<dbReference type="Pfam" id="PF04536">
    <property type="entry name" value="TPM_phosphatase"/>
    <property type="match status" value="1"/>
</dbReference>
<accession>A0A2S7T214</accession>
<evidence type="ECO:0000313" key="3">
    <source>
        <dbReference type="EMBL" id="PQJ12835.1"/>
    </source>
</evidence>
<feature type="domain" description="TPM" evidence="2">
    <location>
        <begin position="43"/>
        <end position="170"/>
    </location>
</feature>
<dbReference type="InterPro" id="IPR007621">
    <property type="entry name" value="TPM_dom"/>
</dbReference>
<dbReference type="EMBL" id="PPSL01000001">
    <property type="protein sequence ID" value="PQJ12835.1"/>
    <property type="molecule type" value="Genomic_DNA"/>
</dbReference>
<dbReference type="PANTHER" id="PTHR30373">
    <property type="entry name" value="UPF0603 PROTEIN YGCG"/>
    <property type="match status" value="1"/>
</dbReference>
<protein>
    <submittedName>
        <fullName evidence="3">Methanol dehydrogenase</fullName>
    </submittedName>
</protein>
<feature type="transmembrane region" description="Helical" evidence="1">
    <location>
        <begin position="190"/>
        <end position="207"/>
    </location>
</feature>
<comment type="caution">
    <text evidence="3">The sequence shown here is derived from an EMBL/GenBank/DDBJ whole genome shotgun (WGS) entry which is preliminary data.</text>
</comment>
<evidence type="ECO:0000259" key="2">
    <source>
        <dbReference type="Pfam" id="PF04536"/>
    </source>
</evidence>
<evidence type="ECO:0000256" key="1">
    <source>
        <dbReference type="SAM" id="Phobius"/>
    </source>
</evidence>